<feature type="transmembrane region" description="Helical" evidence="7">
    <location>
        <begin position="68"/>
        <end position="90"/>
    </location>
</feature>
<gene>
    <name evidence="9" type="ORF">SAMN02910417_01752</name>
</gene>
<dbReference type="Pfam" id="PF04039">
    <property type="entry name" value="MnhB"/>
    <property type="match status" value="1"/>
</dbReference>
<dbReference type="Proteomes" id="UP000199228">
    <property type="component" value="Unassembled WGS sequence"/>
</dbReference>
<evidence type="ECO:0000256" key="7">
    <source>
        <dbReference type="SAM" id="Phobius"/>
    </source>
</evidence>
<keyword evidence="3" id="KW-1003">Cell membrane</keyword>
<feature type="domain" description="Na+/H+ antiporter MnhB subunit-related protein" evidence="8">
    <location>
        <begin position="9"/>
        <end position="132"/>
    </location>
</feature>
<evidence type="ECO:0000259" key="8">
    <source>
        <dbReference type="Pfam" id="PF04039"/>
    </source>
</evidence>
<feature type="transmembrane region" description="Helical" evidence="7">
    <location>
        <begin position="110"/>
        <end position="135"/>
    </location>
</feature>
<dbReference type="PANTHER" id="PTHR33932">
    <property type="entry name" value="NA(+)/H(+) ANTIPORTER SUBUNIT B"/>
    <property type="match status" value="1"/>
</dbReference>
<evidence type="ECO:0000256" key="4">
    <source>
        <dbReference type="ARBA" id="ARBA00022692"/>
    </source>
</evidence>
<evidence type="ECO:0000313" key="10">
    <source>
        <dbReference type="Proteomes" id="UP000199228"/>
    </source>
</evidence>
<protein>
    <submittedName>
        <fullName evidence="9">Multicomponent Na+:H+ antiporter subunit B</fullName>
    </submittedName>
</protein>
<comment type="similarity">
    <text evidence="2">Belongs to the CPA3 antiporters (TC 2.A.63) subunit B family.</text>
</comment>
<dbReference type="InterPro" id="IPR007182">
    <property type="entry name" value="MnhB"/>
</dbReference>
<evidence type="ECO:0000256" key="2">
    <source>
        <dbReference type="ARBA" id="ARBA00009425"/>
    </source>
</evidence>
<keyword evidence="5 7" id="KW-1133">Transmembrane helix</keyword>
<feature type="transmembrane region" description="Helical" evidence="7">
    <location>
        <begin position="38"/>
        <end position="56"/>
    </location>
</feature>
<keyword evidence="6 7" id="KW-0472">Membrane</keyword>
<dbReference type="STRING" id="1732.SAMN02910417_01752"/>
<dbReference type="RefSeq" id="WP_090173985.1">
    <property type="nucleotide sequence ID" value="NZ_FMXR01000012.1"/>
</dbReference>
<evidence type="ECO:0000256" key="3">
    <source>
        <dbReference type="ARBA" id="ARBA00022475"/>
    </source>
</evidence>
<proteinExistence type="inferred from homology"/>
<dbReference type="GO" id="GO:0005886">
    <property type="term" value="C:plasma membrane"/>
    <property type="evidence" value="ECO:0007669"/>
    <property type="project" value="UniProtKB-SubCell"/>
</dbReference>
<reference evidence="9 10" key="1">
    <citation type="submission" date="2016-10" db="EMBL/GenBank/DDBJ databases">
        <authorList>
            <person name="de Groot N.N."/>
        </authorList>
    </citation>
    <scope>NUCLEOTIDE SEQUENCE [LARGE SCALE GENOMIC DNA]</scope>
    <source>
        <strain evidence="9 10">DSM 3217</strain>
    </source>
</reference>
<accession>A0A1G6BS87</accession>
<dbReference type="OrthoDB" id="9798859at2"/>
<evidence type="ECO:0000313" key="9">
    <source>
        <dbReference type="EMBL" id="SDB23523.1"/>
    </source>
</evidence>
<sequence length="149" mass="16274">MRKKFGGVVLDVSSRIIIPFSMIYAVYILAAGEESPGGGFQAGAVLALGIVLARLVKGKDANFKIPSAIAVSVAGLGAFFYVFTGWLSLFNGGMFLQYDKMPFGWLEYEQLHVLGIFLIEAGVTVCVMMTIITILEALLKREDFEEHDD</sequence>
<keyword evidence="10" id="KW-1185">Reference proteome</keyword>
<dbReference type="EMBL" id="FMXR01000012">
    <property type="protein sequence ID" value="SDB23523.1"/>
    <property type="molecule type" value="Genomic_DNA"/>
</dbReference>
<dbReference type="PANTHER" id="PTHR33932:SF4">
    <property type="entry name" value="NA(+)_H(+) ANTIPORTER SUBUNIT B"/>
    <property type="match status" value="1"/>
</dbReference>
<evidence type="ECO:0000256" key="6">
    <source>
        <dbReference type="ARBA" id="ARBA00023136"/>
    </source>
</evidence>
<dbReference type="AlphaFoldDB" id="A0A1G6BS87"/>
<dbReference type="InterPro" id="IPR050622">
    <property type="entry name" value="CPA3_antiporter_subunitB"/>
</dbReference>
<feature type="transmembrane region" description="Helical" evidence="7">
    <location>
        <begin position="12"/>
        <end position="32"/>
    </location>
</feature>
<comment type="subcellular location">
    <subcellularLocation>
        <location evidence="1">Cell membrane</location>
        <topology evidence="1">Multi-pass membrane protein</topology>
    </subcellularLocation>
</comment>
<keyword evidence="4 7" id="KW-0812">Transmembrane</keyword>
<organism evidence="9 10">
    <name type="scientific">Eubacterium oxidoreducens</name>
    <dbReference type="NCBI Taxonomy" id="1732"/>
    <lineage>
        <taxon>Bacteria</taxon>
        <taxon>Bacillati</taxon>
        <taxon>Bacillota</taxon>
        <taxon>Clostridia</taxon>
        <taxon>Eubacteriales</taxon>
        <taxon>Eubacteriaceae</taxon>
        <taxon>Eubacterium</taxon>
    </lineage>
</organism>
<evidence type="ECO:0000256" key="1">
    <source>
        <dbReference type="ARBA" id="ARBA00004651"/>
    </source>
</evidence>
<evidence type="ECO:0000256" key="5">
    <source>
        <dbReference type="ARBA" id="ARBA00022989"/>
    </source>
</evidence>
<name>A0A1G6BS87_EUBOX</name>